<dbReference type="InterPro" id="IPR009722">
    <property type="entry name" value="YjiK/CarP"/>
</dbReference>
<dbReference type="RefSeq" id="WP_377815205.1">
    <property type="nucleotide sequence ID" value="NZ_JBHRSJ010000030.1"/>
</dbReference>
<evidence type="ECO:0000256" key="1">
    <source>
        <dbReference type="ARBA" id="ARBA00004236"/>
    </source>
</evidence>
<protein>
    <submittedName>
        <fullName evidence="5">SdiA-regulated domain-containing protein</fullName>
    </submittedName>
</protein>
<keyword evidence="6" id="KW-1185">Reference proteome</keyword>
<name>A0ABV7AY34_9GAMM</name>
<evidence type="ECO:0000313" key="6">
    <source>
        <dbReference type="Proteomes" id="UP001595457"/>
    </source>
</evidence>
<comment type="subcellular location">
    <subcellularLocation>
        <location evidence="1">Cell membrane</location>
    </subcellularLocation>
</comment>
<accession>A0ABV7AY34</accession>
<organism evidence="5 6">
    <name type="scientific">Azotobacter bryophylli</name>
    <dbReference type="NCBI Taxonomy" id="1986537"/>
    <lineage>
        <taxon>Bacteria</taxon>
        <taxon>Pseudomonadati</taxon>
        <taxon>Pseudomonadota</taxon>
        <taxon>Gammaproteobacteria</taxon>
        <taxon>Pseudomonadales</taxon>
        <taxon>Pseudomonadaceae</taxon>
        <taxon>Azotobacter</taxon>
    </lineage>
</organism>
<keyword evidence="3 4" id="KW-0472">Membrane</keyword>
<dbReference type="CDD" id="cd09971">
    <property type="entry name" value="SdiA-regulated"/>
    <property type="match status" value="1"/>
</dbReference>
<gene>
    <name evidence="5" type="ORF">ACFOJE_14775</name>
</gene>
<feature type="transmembrane region" description="Helical" evidence="4">
    <location>
        <begin position="21"/>
        <end position="40"/>
    </location>
</feature>
<dbReference type="Pfam" id="PF06977">
    <property type="entry name" value="SdiA-regulated"/>
    <property type="match status" value="1"/>
</dbReference>
<reference evidence="6" key="1">
    <citation type="journal article" date="2019" name="Int. J. Syst. Evol. Microbiol.">
        <title>The Global Catalogue of Microorganisms (GCM) 10K type strain sequencing project: providing services to taxonomists for standard genome sequencing and annotation.</title>
        <authorList>
            <consortium name="The Broad Institute Genomics Platform"/>
            <consortium name="The Broad Institute Genome Sequencing Center for Infectious Disease"/>
            <person name="Wu L."/>
            <person name="Ma J."/>
        </authorList>
    </citation>
    <scope>NUCLEOTIDE SEQUENCE [LARGE SCALE GENOMIC DNA]</scope>
    <source>
        <strain evidence="6">KCTC 62195</strain>
    </source>
</reference>
<proteinExistence type="predicted"/>
<keyword evidence="2" id="KW-1003">Cell membrane</keyword>
<keyword evidence="4" id="KW-1133">Transmembrane helix</keyword>
<evidence type="ECO:0000256" key="3">
    <source>
        <dbReference type="ARBA" id="ARBA00023136"/>
    </source>
</evidence>
<keyword evidence="4" id="KW-0812">Transmembrane</keyword>
<evidence type="ECO:0000313" key="5">
    <source>
        <dbReference type="EMBL" id="MFC2973467.1"/>
    </source>
</evidence>
<dbReference type="Proteomes" id="UP001595457">
    <property type="component" value="Unassembled WGS sequence"/>
</dbReference>
<comment type="caution">
    <text evidence="5">The sequence shown here is derived from an EMBL/GenBank/DDBJ whole genome shotgun (WGS) entry which is preliminary data.</text>
</comment>
<evidence type="ECO:0000256" key="2">
    <source>
        <dbReference type="ARBA" id="ARBA00022475"/>
    </source>
</evidence>
<dbReference type="SUPFAM" id="SSF50956">
    <property type="entry name" value="Thermostable phytase (3-phytase)"/>
    <property type="match status" value="1"/>
</dbReference>
<dbReference type="EMBL" id="JBHRSJ010000030">
    <property type="protein sequence ID" value="MFC2973467.1"/>
    <property type="molecule type" value="Genomic_DNA"/>
</dbReference>
<evidence type="ECO:0000256" key="4">
    <source>
        <dbReference type="SAM" id="Phobius"/>
    </source>
</evidence>
<sequence length="372" mass="40208">MTDTQATTQRSSGRGRSLRRAAIPALLLVLAGAASAIFYWPPQLYAYTLGRLSSPSPSASVGDIGLPDYRVVVEAKPVAGIRGDLSGITYDYDLDRLLAVTNAGPPELFVLSKTGEVLERHRLRGFEDVEGLAYMGDGRLLLSEERAQRLRLVRLPAPGNGEAIDVGDSPFIALGINLQERNQGFEGVAYDRLHDRLFVVKEAGPRQLFELDGAGRSFDGFLQLSVRDLTAWIERSVFAKDLSDVVQDPRTGHLLLLSDESKLLVELDGNGNFVSFRSLRRYLSELQESAPQAEGVTLDGAGNLYVVSEPNLFYAFQKKAAPSPLSETGSKAAPLHASGRTSANVPFRLGGAGRAGEGPVLYSPAFHRAISP</sequence>